<name>A0A1I3JVK0_9SPIR</name>
<dbReference type="PANTHER" id="PTHR45754">
    <property type="entry name" value="METHYLENETETRAHYDROFOLATE REDUCTASE"/>
    <property type="match status" value="1"/>
</dbReference>
<dbReference type="InterPro" id="IPR029041">
    <property type="entry name" value="FAD-linked_oxidoreductase-like"/>
</dbReference>
<dbReference type="OrthoDB" id="9812555at2"/>
<keyword evidence="14" id="KW-1185">Reference proteome</keyword>
<evidence type="ECO:0000313" key="13">
    <source>
        <dbReference type="EMBL" id="SFI64100.1"/>
    </source>
</evidence>
<keyword evidence="5 12" id="KW-0285">Flavoprotein</keyword>
<evidence type="ECO:0000256" key="12">
    <source>
        <dbReference type="RuleBase" id="RU003862"/>
    </source>
</evidence>
<dbReference type="Pfam" id="PF02219">
    <property type="entry name" value="MTHFR"/>
    <property type="match status" value="1"/>
</dbReference>
<dbReference type="AlphaFoldDB" id="A0A1I3JVK0"/>
<evidence type="ECO:0000256" key="7">
    <source>
        <dbReference type="ARBA" id="ARBA00023002"/>
    </source>
</evidence>
<evidence type="ECO:0000256" key="3">
    <source>
        <dbReference type="ARBA" id="ARBA00006743"/>
    </source>
</evidence>
<dbReference type="EC" id="1.5.1.54" evidence="12"/>
<comment type="cofactor">
    <cofactor evidence="1 12">
        <name>FAD</name>
        <dbReference type="ChEBI" id="CHEBI:57692"/>
    </cofactor>
</comment>
<dbReference type="GO" id="GO:0106312">
    <property type="term" value="F:methylenetetrahydrofolate reductase (NADH) activity"/>
    <property type="evidence" value="ECO:0007669"/>
    <property type="project" value="UniProtKB-EC"/>
</dbReference>
<dbReference type="SUPFAM" id="SSF51730">
    <property type="entry name" value="FAD-linked oxidoreductase"/>
    <property type="match status" value="1"/>
</dbReference>
<evidence type="ECO:0000256" key="8">
    <source>
        <dbReference type="ARBA" id="ARBA00023027"/>
    </source>
</evidence>
<accession>A0A1I3JVK0</accession>
<gene>
    <name evidence="13" type="ORF">SAMN04487775_103267</name>
</gene>
<dbReference type="RefSeq" id="WP_074931101.1">
    <property type="nucleotide sequence ID" value="NZ_FORI01000003.1"/>
</dbReference>
<dbReference type="GO" id="GO:0071949">
    <property type="term" value="F:FAD binding"/>
    <property type="evidence" value="ECO:0007669"/>
    <property type="project" value="TreeGrafter"/>
</dbReference>
<dbReference type="InterPro" id="IPR003171">
    <property type="entry name" value="Mehydrof_redctse-like"/>
</dbReference>
<keyword evidence="4" id="KW-0028">Amino-acid biosynthesis</keyword>
<dbReference type="CDD" id="cd00537">
    <property type="entry name" value="MTHFR"/>
    <property type="match status" value="1"/>
</dbReference>
<keyword evidence="8" id="KW-0520">NAD</keyword>
<dbReference type="UniPathway" id="UPA00193"/>
<keyword evidence="6 12" id="KW-0274">FAD</keyword>
<evidence type="ECO:0000256" key="9">
    <source>
        <dbReference type="ARBA" id="ARBA00023167"/>
    </source>
</evidence>
<dbReference type="NCBIfam" id="TIGR00676">
    <property type="entry name" value="fadh2"/>
    <property type="match status" value="1"/>
</dbReference>
<keyword evidence="7 12" id="KW-0560">Oxidoreductase</keyword>
<dbReference type="InterPro" id="IPR004620">
    <property type="entry name" value="MTHF_reductase_bac"/>
</dbReference>
<comment type="similarity">
    <text evidence="3 12">Belongs to the methylenetetrahydrofolate reductase family.</text>
</comment>
<evidence type="ECO:0000256" key="5">
    <source>
        <dbReference type="ARBA" id="ARBA00022630"/>
    </source>
</evidence>
<dbReference type="GO" id="GO:0005829">
    <property type="term" value="C:cytosol"/>
    <property type="evidence" value="ECO:0007669"/>
    <property type="project" value="InterPro"/>
</dbReference>
<evidence type="ECO:0000256" key="1">
    <source>
        <dbReference type="ARBA" id="ARBA00001974"/>
    </source>
</evidence>
<dbReference type="Gene3D" id="3.20.20.220">
    <property type="match status" value="1"/>
</dbReference>
<evidence type="ECO:0000256" key="10">
    <source>
        <dbReference type="ARBA" id="ARBA00034478"/>
    </source>
</evidence>
<evidence type="ECO:0000256" key="2">
    <source>
        <dbReference type="ARBA" id="ARBA00004777"/>
    </source>
</evidence>
<comment type="catalytic activity">
    <reaction evidence="11">
        <text>(6S)-5-methyl-5,6,7,8-tetrahydrofolate + NAD(+) = (6R)-5,10-methylene-5,6,7,8-tetrahydrofolate + NADH + H(+)</text>
        <dbReference type="Rhea" id="RHEA:19821"/>
        <dbReference type="ChEBI" id="CHEBI:15378"/>
        <dbReference type="ChEBI" id="CHEBI:15636"/>
        <dbReference type="ChEBI" id="CHEBI:18608"/>
        <dbReference type="ChEBI" id="CHEBI:57540"/>
        <dbReference type="ChEBI" id="CHEBI:57945"/>
        <dbReference type="EC" id="1.5.1.54"/>
    </reaction>
    <physiologicalReaction direction="right-to-left" evidence="11">
        <dbReference type="Rhea" id="RHEA:19823"/>
    </physiologicalReaction>
</comment>
<evidence type="ECO:0000256" key="4">
    <source>
        <dbReference type="ARBA" id="ARBA00022605"/>
    </source>
</evidence>
<comment type="pathway">
    <text evidence="2 12">One-carbon metabolism; tetrahydrofolate interconversion.</text>
</comment>
<keyword evidence="9" id="KW-0486">Methionine biosynthesis</keyword>
<sequence>MRIADILNSKKVTLSFEVFPPKKKEALESIKKTAVSLTELKPDFISVTFGAGGTTKGYTAEIAEAIEENGTAALAHLTCVRSTTDALKNTIDDLKTRNIKNVLALRGDFPKDAVTGENIFPSGYTHASDLVKLLKQEGMCVGGACYPEGHPESRSHEADIEQLKYKVEAGVDFLTTQMFFDNDMLYSFLYRLQSAGIHVPVLAGIMPITNANQVSRMIDLSNAYIPRKLLAICDRFRDSPEAMMQAGIAYATDQIIDLISNGVRGIHIYTMNKPEIARAIIHNVDDIIKAINN</sequence>
<proteinExistence type="inferred from homology"/>
<dbReference type="GO" id="GO:0009086">
    <property type="term" value="P:methionine biosynthetic process"/>
    <property type="evidence" value="ECO:0007669"/>
    <property type="project" value="UniProtKB-KW"/>
</dbReference>
<dbReference type="Proteomes" id="UP000182737">
    <property type="component" value="Unassembled WGS sequence"/>
</dbReference>
<dbReference type="GO" id="GO:0035999">
    <property type="term" value="P:tetrahydrofolate interconversion"/>
    <property type="evidence" value="ECO:0007669"/>
    <property type="project" value="UniProtKB-UniPathway"/>
</dbReference>
<comment type="pathway">
    <text evidence="10">Amino-acid biosynthesis; L-methionine biosynthesis via de novo pathway.</text>
</comment>
<protein>
    <recommendedName>
        <fullName evidence="12">Methylenetetrahydrofolate reductase</fullName>
        <ecNumber evidence="12">1.5.1.54</ecNumber>
    </recommendedName>
</protein>
<evidence type="ECO:0000313" key="14">
    <source>
        <dbReference type="Proteomes" id="UP000182737"/>
    </source>
</evidence>
<evidence type="ECO:0000256" key="6">
    <source>
        <dbReference type="ARBA" id="ARBA00022827"/>
    </source>
</evidence>
<evidence type="ECO:0000256" key="11">
    <source>
        <dbReference type="ARBA" id="ARBA00048628"/>
    </source>
</evidence>
<organism evidence="13 14">
    <name type="scientific">Treponema bryantii</name>
    <dbReference type="NCBI Taxonomy" id="163"/>
    <lineage>
        <taxon>Bacteria</taxon>
        <taxon>Pseudomonadati</taxon>
        <taxon>Spirochaetota</taxon>
        <taxon>Spirochaetia</taxon>
        <taxon>Spirochaetales</taxon>
        <taxon>Treponemataceae</taxon>
        <taxon>Treponema</taxon>
    </lineage>
</organism>
<reference evidence="14" key="1">
    <citation type="submission" date="2016-10" db="EMBL/GenBank/DDBJ databases">
        <authorList>
            <person name="Varghese N."/>
            <person name="Submissions S."/>
        </authorList>
    </citation>
    <scope>NUCLEOTIDE SEQUENCE [LARGE SCALE GENOMIC DNA]</scope>
    <source>
        <strain evidence="14">XBD1002</strain>
    </source>
</reference>
<dbReference type="PANTHER" id="PTHR45754:SF3">
    <property type="entry name" value="METHYLENETETRAHYDROFOLATE REDUCTASE (NADPH)"/>
    <property type="match status" value="1"/>
</dbReference>
<dbReference type="EMBL" id="FORI01000003">
    <property type="protein sequence ID" value="SFI64100.1"/>
    <property type="molecule type" value="Genomic_DNA"/>
</dbReference>